<dbReference type="EC" id="5.6.2.3" evidence="1"/>
<evidence type="ECO:0000313" key="4">
    <source>
        <dbReference type="EMBL" id="KAI1697637.1"/>
    </source>
</evidence>
<comment type="similarity">
    <text evidence="1">Belongs to the helicase family.</text>
</comment>
<dbReference type="GO" id="GO:0006281">
    <property type="term" value="P:DNA repair"/>
    <property type="evidence" value="ECO:0007669"/>
    <property type="project" value="UniProtKB-KW"/>
</dbReference>
<dbReference type="Proteomes" id="UP001201812">
    <property type="component" value="Unassembled WGS sequence"/>
</dbReference>
<organism evidence="4 5">
    <name type="scientific">Ditylenchus destructor</name>
    <dbReference type="NCBI Taxonomy" id="166010"/>
    <lineage>
        <taxon>Eukaryota</taxon>
        <taxon>Metazoa</taxon>
        <taxon>Ecdysozoa</taxon>
        <taxon>Nematoda</taxon>
        <taxon>Chromadorea</taxon>
        <taxon>Rhabditida</taxon>
        <taxon>Tylenchina</taxon>
        <taxon>Tylenchomorpha</taxon>
        <taxon>Sphaerularioidea</taxon>
        <taxon>Anguinidae</taxon>
        <taxon>Anguininae</taxon>
        <taxon>Ditylenchus</taxon>
    </lineage>
</organism>
<evidence type="ECO:0000313" key="5">
    <source>
        <dbReference type="Proteomes" id="UP001201812"/>
    </source>
</evidence>
<feature type="domain" description="DNA helicase Pif1-like DEAD-box helicase" evidence="3">
    <location>
        <begin position="2"/>
        <end position="39"/>
    </location>
</feature>
<keyword evidence="1" id="KW-0378">Hydrolase</keyword>
<dbReference type="GO" id="GO:0000723">
    <property type="term" value="P:telomere maintenance"/>
    <property type="evidence" value="ECO:0007669"/>
    <property type="project" value="InterPro"/>
</dbReference>
<dbReference type="GO" id="GO:0016787">
    <property type="term" value="F:hydrolase activity"/>
    <property type="evidence" value="ECO:0007669"/>
    <property type="project" value="UniProtKB-KW"/>
</dbReference>
<dbReference type="GO" id="GO:0043139">
    <property type="term" value="F:5'-3' DNA helicase activity"/>
    <property type="evidence" value="ECO:0007669"/>
    <property type="project" value="UniProtKB-EC"/>
</dbReference>
<keyword evidence="5" id="KW-1185">Reference proteome</keyword>
<dbReference type="GO" id="GO:0005524">
    <property type="term" value="F:ATP binding"/>
    <property type="evidence" value="ECO:0007669"/>
    <property type="project" value="UniProtKB-KW"/>
</dbReference>
<keyword evidence="1" id="KW-0227">DNA damage</keyword>
<dbReference type="Pfam" id="PF05970">
    <property type="entry name" value="PIF1"/>
    <property type="match status" value="1"/>
</dbReference>
<keyword evidence="1 4" id="KW-0347">Helicase</keyword>
<keyword evidence="1" id="KW-0067">ATP-binding</keyword>
<evidence type="ECO:0000256" key="1">
    <source>
        <dbReference type="RuleBase" id="RU363044"/>
    </source>
</evidence>
<comment type="caution">
    <text evidence="4">The sequence shown here is derived from an EMBL/GenBank/DDBJ whole genome shotgun (WGS) entry which is preliminary data.</text>
</comment>
<accession>A0AAD4MLB2</accession>
<name>A0AAD4MLB2_9BILA</name>
<comment type="cofactor">
    <cofactor evidence="1">
        <name>Mg(2+)</name>
        <dbReference type="ChEBI" id="CHEBI:18420"/>
    </cofactor>
</comment>
<proteinExistence type="inferred from homology"/>
<keyword evidence="1" id="KW-0234">DNA repair</keyword>
<dbReference type="GO" id="GO:0006310">
    <property type="term" value="P:DNA recombination"/>
    <property type="evidence" value="ECO:0007669"/>
    <property type="project" value="UniProtKB-KW"/>
</dbReference>
<sequence length="149" mass="16403">MLLGGDWRQILPVKRYGIPAEVIGLSIKKSKLWEKFEVILEIGGGSSNDRNGRVQLPKECITHESLAKVVFRDAIAEGIQTGNWKKLSNRAILAPYNAEVDRANKEEQHNLTADGGARSDEEPNLPNNSRSIIFTSDCGEAAITCKISL</sequence>
<gene>
    <name evidence="4" type="ORF">DdX_18384</name>
</gene>
<dbReference type="AlphaFoldDB" id="A0AAD4MLB2"/>
<keyword evidence="1" id="KW-0233">DNA recombination</keyword>
<protein>
    <recommendedName>
        <fullName evidence="1">ATP-dependent DNA helicase</fullName>
        <ecNumber evidence="1">5.6.2.3</ecNumber>
    </recommendedName>
</protein>
<keyword evidence="1" id="KW-0547">Nucleotide-binding</keyword>
<reference evidence="4" key="1">
    <citation type="submission" date="2022-01" db="EMBL/GenBank/DDBJ databases">
        <title>Genome Sequence Resource for Two Populations of Ditylenchus destructor, the Migratory Endoparasitic Phytonematode.</title>
        <authorList>
            <person name="Zhang H."/>
            <person name="Lin R."/>
            <person name="Xie B."/>
        </authorList>
    </citation>
    <scope>NUCLEOTIDE SEQUENCE</scope>
    <source>
        <strain evidence="4">BazhouSP</strain>
    </source>
</reference>
<dbReference type="InterPro" id="IPR010285">
    <property type="entry name" value="DNA_helicase_pif1-like_DEAD"/>
</dbReference>
<comment type="catalytic activity">
    <reaction evidence="1">
        <text>ATP + H2O = ADP + phosphate + H(+)</text>
        <dbReference type="Rhea" id="RHEA:13065"/>
        <dbReference type="ChEBI" id="CHEBI:15377"/>
        <dbReference type="ChEBI" id="CHEBI:15378"/>
        <dbReference type="ChEBI" id="CHEBI:30616"/>
        <dbReference type="ChEBI" id="CHEBI:43474"/>
        <dbReference type="ChEBI" id="CHEBI:456216"/>
        <dbReference type="EC" id="5.6.2.3"/>
    </reaction>
</comment>
<evidence type="ECO:0000259" key="3">
    <source>
        <dbReference type="Pfam" id="PF05970"/>
    </source>
</evidence>
<evidence type="ECO:0000256" key="2">
    <source>
        <dbReference type="SAM" id="MobiDB-lite"/>
    </source>
</evidence>
<dbReference type="EMBL" id="JAKKPZ010000258">
    <property type="protein sequence ID" value="KAI1697637.1"/>
    <property type="molecule type" value="Genomic_DNA"/>
</dbReference>
<feature type="region of interest" description="Disordered" evidence="2">
    <location>
        <begin position="109"/>
        <end position="128"/>
    </location>
</feature>